<name>A0A518GB84_9BACT</name>
<dbReference type="EMBL" id="CP036298">
    <property type="protein sequence ID" value="QDV25839.1"/>
    <property type="molecule type" value="Genomic_DNA"/>
</dbReference>
<gene>
    <name evidence="1" type="ORF">Q31a_41670</name>
</gene>
<dbReference type="AlphaFoldDB" id="A0A518GB84"/>
<dbReference type="KEGG" id="ahel:Q31a_41670"/>
<dbReference type="Proteomes" id="UP000318017">
    <property type="component" value="Chromosome"/>
</dbReference>
<keyword evidence="2" id="KW-1185">Reference proteome</keyword>
<protein>
    <submittedName>
        <fullName evidence="1">Uncharacterized protein</fullName>
    </submittedName>
</protein>
<accession>A0A518GB84</accession>
<sequence>MSQLRFNQSCPVCGRKLLARIELFGKQVSCSHCHAEFRANNSQGYGKDF</sequence>
<proteinExistence type="predicted"/>
<evidence type="ECO:0000313" key="1">
    <source>
        <dbReference type="EMBL" id="QDV25839.1"/>
    </source>
</evidence>
<evidence type="ECO:0000313" key="2">
    <source>
        <dbReference type="Proteomes" id="UP000318017"/>
    </source>
</evidence>
<reference evidence="1 2" key="1">
    <citation type="submission" date="2019-02" db="EMBL/GenBank/DDBJ databases">
        <title>Deep-cultivation of Planctomycetes and their phenomic and genomic characterization uncovers novel biology.</title>
        <authorList>
            <person name="Wiegand S."/>
            <person name="Jogler M."/>
            <person name="Boedeker C."/>
            <person name="Pinto D."/>
            <person name="Vollmers J."/>
            <person name="Rivas-Marin E."/>
            <person name="Kohn T."/>
            <person name="Peeters S.H."/>
            <person name="Heuer A."/>
            <person name="Rast P."/>
            <person name="Oberbeckmann S."/>
            <person name="Bunk B."/>
            <person name="Jeske O."/>
            <person name="Meyerdierks A."/>
            <person name="Storesund J.E."/>
            <person name="Kallscheuer N."/>
            <person name="Luecker S."/>
            <person name="Lage O.M."/>
            <person name="Pohl T."/>
            <person name="Merkel B.J."/>
            <person name="Hornburger P."/>
            <person name="Mueller R.-W."/>
            <person name="Bruemmer F."/>
            <person name="Labrenz M."/>
            <person name="Spormann A.M."/>
            <person name="Op den Camp H."/>
            <person name="Overmann J."/>
            <person name="Amann R."/>
            <person name="Jetten M.S.M."/>
            <person name="Mascher T."/>
            <person name="Medema M.H."/>
            <person name="Devos D.P."/>
            <person name="Kaster A.-K."/>
            <person name="Ovreas L."/>
            <person name="Rohde M."/>
            <person name="Galperin M.Y."/>
            <person name="Jogler C."/>
        </authorList>
    </citation>
    <scope>NUCLEOTIDE SEQUENCE [LARGE SCALE GENOMIC DNA]</scope>
    <source>
        <strain evidence="1 2">Q31a</strain>
    </source>
</reference>
<organism evidence="1 2">
    <name type="scientific">Aureliella helgolandensis</name>
    <dbReference type="NCBI Taxonomy" id="2527968"/>
    <lineage>
        <taxon>Bacteria</taxon>
        <taxon>Pseudomonadati</taxon>
        <taxon>Planctomycetota</taxon>
        <taxon>Planctomycetia</taxon>
        <taxon>Pirellulales</taxon>
        <taxon>Pirellulaceae</taxon>
        <taxon>Aureliella</taxon>
    </lineage>
</organism>